<dbReference type="AlphaFoldDB" id="Q9H709"/>
<evidence type="ECO:0000313" key="1">
    <source>
        <dbReference type="EMBL" id="BAB15091.1"/>
    </source>
</evidence>
<reference evidence="1" key="1">
    <citation type="submission" date="2000-08" db="EMBL/GenBank/DDBJ databases">
        <title>NEDO human cDNA sequencing project.</title>
        <authorList>
            <person name="Kawabata A."/>
            <person name="Hikiji T."/>
            <person name="Kobatake N."/>
            <person name="Inagaki H."/>
            <person name="Ikema Y."/>
            <person name="Okamoto S."/>
            <person name="Okitani R."/>
            <person name="Ota T."/>
            <person name="Suzuki Y."/>
            <person name="Obayashi M."/>
            <person name="Nishi T."/>
            <person name="Shibahara T."/>
            <person name="Tanaka T."/>
            <person name="Nakamura Y."/>
            <person name="Isogai T."/>
            <person name="Sugano S."/>
        </authorList>
    </citation>
    <scope>NUCLEOTIDE SEQUENCE</scope>
    <source>
        <tissue evidence="1">Colon</tissue>
    </source>
</reference>
<dbReference type="OrthoDB" id="6235974at2759"/>
<proteinExistence type="evidence at transcript level"/>
<protein>
    <submittedName>
        <fullName evidence="2">Erythrocyte membrane protein band 4.1 like 4B, isoform CRA_a</fullName>
    </submittedName>
    <submittedName>
        <fullName evidence="1">cDNA: FLJ21596 fis, clone COL07110</fullName>
    </submittedName>
</protein>
<evidence type="ECO:0000313" key="2">
    <source>
        <dbReference type="EMBL" id="EAW59041.1"/>
    </source>
</evidence>
<accession>Q9H709</accession>
<gene>
    <name evidence="2" type="primary">EPB41L4B</name>
    <name evidence="2" type="ORF">hCG_1738334</name>
</gene>
<dbReference type="EMBL" id="AK025249">
    <property type="protein sequence ID" value="BAB15091.1"/>
    <property type="molecule type" value="mRNA"/>
</dbReference>
<sequence length="134" mass="14441">MVQQHDYLKFLVTPSCFSGGKMPTAQEIVLPFERGQGMGACPEKGDGLMKGGHSAREEGARTLSVLFHEEDYAGVCSPLVQSCPEIAQCKEQFSKDQKSCLKIAVRSQPLQVYTAQREGPPGVAVTEGSGRPVV</sequence>
<name>Q9H709_HUMAN</name>
<dbReference type="EMBL" id="CH471105">
    <property type="protein sequence ID" value="EAW59041.1"/>
    <property type="molecule type" value="Genomic_DNA"/>
</dbReference>
<organism evidence="1">
    <name type="scientific">Homo sapiens</name>
    <name type="common">Human</name>
    <dbReference type="NCBI Taxonomy" id="9606"/>
    <lineage>
        <taxon>Eukaryota</taxon>
        <taxon>Metazoa</taxon>
        <taxon>Chordata</taxon>
        <taxon>Craniata</taxon>
        <taxon>Vertebrata</taxon>
        <taxon>Euteleostomi</taxon>
        <taxon>Mammalia</taxon>
        <taxon>Eutheria</taxon>
        <taxon>Euarchontoglires</taxon>
        <taxon>Primates</taxon>
        <taxon>Haplorrhini</taxon>
        <taxon>Catarrhini</taxon>
        <taxon>Hominidae</taxon>
        <taxon>Homo</taxon>
    </lineage>
</organism>
<reference evidence="2" key="2">
    <citation type="journal article" date="2001" name="Science">
        <title>The sequence of the human genome.</title>
        <authorList>
            <person name="Venter J.C."/>
            <person name="Adams M.D."/>
            <person name="Myers E.W."/>
            <person name="Li P.W."/>
            <person name="Mural R.J."/>
            <person name="Sutton G.G."/>
            <person name="Smith H.O."/>
            <person name="Yandell M."/>
            <person name="Evans C.A."/>
            <person name="Holt R.A."/>
            <person name="Gocayne J.D."/>
            <person name="Amanatides P."/>
            <person name="Ballew R.M."/>
            <person name="Huson D.H."/>
            <person name="Wortman J.R."/>
            <person name="Zhang Q."/>
            <person name="Kodira C.D."/>
            <person name="Zheng X.H."/>
            <person name="Chen L."/>
            <person name="Skupski M."/>
            <person name="Subramanian G."/>
            <person name="Thomas P.D."/>
            <person name="Zhang J."/>
            <person name="Gabor Miklos G.L."/>
            <person name="Nelson C."/>
            <person name="Broder S."/>
            <person name="Clark A.G."/>
            <person name="Nadeau J."/>
            <person name="McKusick V.A."/>
            <person name="Zinder N."/>
            <person name="Levine A.J."/>
            <person name="Roberts R.J."/>
            <person name="Simon M."/>
            <person name="Slayman C."/>
            <person name="Hunkapiller M."/>
            <person name="Bolanos R."/>
            <person name="Delcher A."/>
            <person name="Dew I."/>
            <person name="Fasulo D."/>
            <person name="Flanigan M."/>
            <person name="Florea L."/>
            <person name="Halpern A."/>
            <person name="Hannenhalli S."/>
            <person name="Kravitz S."/>
            <person name="Levy S."/>
            <person name="Mobarry C."/>
            <person name="Reinert K."/>
            <person name="Remington K."/>
            <person name="Abu-Threideh J."/>
            <person name="Beasley E."/>
            <person name="Biddick K."/>
            <person name="Bonazzi V."/>
            <person name="Brandon R."/>
            <person name="Cargill M."/>
            <person name="Chandramouliswaran I."/>
            <person name="Charlab R."/>
            <person name="Chaturvedi K."/>
            <person name="Deng Z."/>
            <person name="Di Francesco V."/>
            <person name="Dunn P."/>
            <person name="Eilbeck K."/>
            <person name="Evangelista C."/>
            <person name="Gabrielian A.E."/>
            <person name="Gan W."/>
            <person name="Ge W."/>
            <person name="Gong F."/>
            <person name="Gu Z."/>
            <person name="Guan P."/>
            <person name="Heiman T.J."/>
            <person name="Higgins M.E."/>
            <person name="Ji R.R."/>
            <person name="Ke Z."/>
            <person name="Ketchum K.A."/>
            <person name="Lai Z."/>
            <person name="Lei Y."/>
            <person name="Li Z."/>
            <person name="Li J."/>
            <person name="Liang Y."/>
            <person name="Lin X."/>
            <person name="Lu F."/>
            <person name="Merkulov G.V."/>
            <person name="Milshina N."/>
            <person name="Moore H.M."/>
            <person name="Naik A.K."/>
            <person name="Narayan V.A."/>
            <person name="Neelam B."/>
            <person name="Nusskern D."/>
            <person name="Rusch D.B."/>
            <person name="Salzberg S."/>
            <person name="Shao W."/>
            <person name="Shue B."/>
            <person name="Sun J."/>
            <person name="Wang Z."/>
            <person name="Wang A."/>
            <person name="Wang X."/>
            <person name="Wang J."/>
            <person name="Wei M."/>
            <person name="Wides R."/>
            <person name="Xiao C."/>
            <person name="Yan C."/>
            <person name="Yao A."/>
            <person name="Ye J."/>
            <person name="Zhan M."/>
            <person name="Zhang W."/>
            <person name="Zhang H."/>
            <person name="Zhao Q."/>
            <person name="Zheng L."/>
            <person name="Zhong F."/>
            <person name="Zhong W."/>
            <person name="Zhu S."/>
            <person name="Zhao S."/>
            <person name="Gilbert D."/>
            <person name="Baumhueter S."/>
            <person name="Spier G."/>
            <person name="Carter C."/>
            <person name="Cravchik A."/>
            <person name="Woodage T."/>
            <person name="Ali F."/>
            <person name="An H."/>
            <person name="Awe A."/>
            <person name="Baldwin D."/>
            <person name="Baden H."/>
            <person name="Barnstead M."/>
            <person name="Barrow I."/>
            <person name="Beeson K."/>
            <person name="Busam D."/>
            <person name="Carver A."/>
            <person name="Center A."/>
            <person name="Cheng M.L."/>
            <person name="Curry L."/>
            <person name="Danaher S."/>
            <person name="Davenport L."/>
            <person name="Desilets R."/>
            <person name="Dietz S."/>
            <person name="Dodson K."/>
            <person name="Doup L."/>
            <person name="Ferriera S."/>
            <person name="Garg N."/>
            <person name="Gluecksmann A."/>
            <person name="Hart B."/>
            <person name="Haynes J."/>
            <person name="Haynes C."/>
            <person name="Heiner C."/>
            <person name="Hladun S."/>
            <person name="Hostin D."/>
            <person name="Houck J."/>
            <person name="Howland T."/>
            <person name="Ibegwam C."/>
            <person name="Johnson J."/>
            <person name="Kalush F."/>
            <person name="Kline L."/>
            <person name="Koduru S."/>
            <person name="Love A."/>
            <person name="Mann F."/>
            <person name="May D."/>
            <person name="McCawley S."/>
            <person name="McIntosh T."/>
            <person name="McMullen I."/>
            <person name="Moy M."/>
            <person name="Moy L."/>
            <person name="Murphy B."/>
            <person name="Nelson K."/>
            <person name="Pfannkoch C."/>
            <person name="Pratts E."/>
            <person name="Puri V."/>
            <person name="Qureshi H."/>
            <person name="Reardon M."/>
            <person name="Rodriguez R."/>
            <person name="Rogers Y.H."/>
            <person name="Romblad D."/>
            <person name="Ruhfel B."/>
            <person name="Scott R."/>
            <person name="Sitter C."/>
            <person name="Smallwood M."/>
            <person name="Stewart E."/>
            <person name="Strong R."/>
            <person name="Suh E."/>
            <person name="Thomas R."/>
            <person name="Tint N.N."/>
            <person name="Tse S."/>
            <person name="Vech C."/>
            <person name="Wang G."/>
            <person name="Wetter J."/>
            <person name="Williams S."/>
            <person name="Williams M."/>
            <person name="Windsor S."/>
            <person name="Winn-Deen E."/>
            <person name="Wolfe K."/>
            <person name="Zaveri J."/>
            <person name="Zaveri K."/>
            <person name="Abril J.F."/>
            <person name="Guigo R."/>
            <person name="Campbell M.J."/>
            <person name="Sjolander K.V."/>
            <person name="Karlak B."/>
            <person name="Kejariwal A."/>
            <person name="Mi H."/>
            <person name="Lazareva B."/>
            <person name="Hatton T."/>
            <person name="Narechania A."/>
            <person name="Diemer K."/>
            <person name="Muruganujan A."/>
            <person name="Guo N."/>
            <person name="Sato S."/>
            <person name="Bafna V."/>
            <person name="Istrail S."/>
            <person name="Lippert R."/>
            <person name="Schwartz R."/>
            <person name="Walenz B."/>
            <person name="Yooseph S."/>
            <person name="Allen D."/>
            <person name="Basu A."/>
            <person name="Baxendale J."/>
            <person name="Blick L."/>
            <person name="Caminha M."/>
            <person name="Carnes-Stine J."/>
            <person name="Caulk P."/>
            <person name="Chiang Y.H."/>
            <person name="Coyne M."/>
            <person name="Dahlke C."/>
            <person name="Mays A."/>
            <person name="Dombroski M."/>
            <person name="Donnelly M."/>
            <person name="Ely D."/>
            <person name="Esparham S."/>
            <person name="Fosler C."/>
            <person name="Gire H."/>
            <person name="Glanowski S."/>
            <person name="Glasser K."/>
            <person name="Glodek A."/>
            <person name="Gorokhov M."/>
            <person name="Graham K."/>
            <person name="Gropman B."/>
            <person name="Harris M."/>
            <person name="Heil J."/>
            <person name="Henderson S."/>
            <person name="Hoover J."/>
            <person name="Jennings D."/>
            <person name="Jordan C."/>
            <person name="Jordan J."/>
            <person name="Kasha J."/>
            <person name="Kagan L."/>
            <person name="Kraft C."/>
            <person name="Levitsky A."/>
            <person name="Lewis M."/>
            <person name="Liu X."/>
            <person name="Lopez J."/>
            <person name="Ma D."/>
            <person name="Majoros W."/>
            <person name="McDaniel J."/>
            <person name="Murphy S."/>
            <person name="Newman M."/>
            <person name="Nguyen T."/>
            <person name="Nguyen N."/>
            <person name="Nodell M."/>
            <person name="Pan S."/>
            <person name="Peck J."/>
            <person name="Peterson M."/>
            <person name="Rowe W."/>
            <person name="Sanders R."/>
            <person name="Scott J."/>
            <person name="Simpson M."/>
            <person name="Smith T."/>
            <person name="Sprague A."/>
            <person name="Stockwell T."/>
            <person name="Turner R."/>
            <person name="Venter E."/>
            <person name="Wang M."/>
            <person name="Wen M."/>
            <person name="Wu D."/>
            <person name="Wu M."/>
            <person name="Xia A."/>
            <person name="Zandieh A."/>
            <person name="Zhu X."/>
        </authorList>
    </citation>
    <scope>NUCLEOTIDE SEQUENCE</scope>
</reference>
<dbReference type="ChiTaRS" id="EPB41L4B">
    <property type="organism name" value="human"/>
</dbReference>
<reference evidence="2" key="3">
    <citation type="submission" date="2005-07" db="EMBL/GenBank/DDBJ databases">
        <authorList>
            <person name="Mural R.J."/>
            <person name="Istrail S."/>
            <person name="Sutton G."/>
            <person name="Florea L."/>
            <person name="Halpern A.L."/>
            <person name="Mobarry C.M."/>
            <person name="Lippert R."/>
            <person name="Walenz B."/>
            <person name="Shatkay H."/>
            <person name="Dew I."/>
            <person name="Miller J.R."/>
            <person name="Flanigan M.J."/>
            <person name="Edwards N.J."/>
            <person name="Bolanos R."/>
            <person name="Fasulo D."/>
            <person name="Halldorsson B.V."/>
            <person name="Hannenhalli S."/>
            <person name="Turner R."/>
            <person name="Yooseph S."/>
            <person name="Lu F."/>
            <person name="Nusskern D.R."/>
            <person name="Shue B.C."/>
            <person name="Zheng X.H."/>
            <person name="Zhong F."/>
            <person name="Delcher A.L."/>
            <person name="Huson D.H."/>
            <person name="Kravitz S.A."/>
            <person name="Mouchard L."/>
            <person name="Reinert K."/>
            <person name="Remington K.A."/>
            <person name="Clark A.G."/>
            <person name="Waterman M.S."/>
            <person name="Eichler E.E."/>
            <person name="Adams M.D."/>
            <person name="Hunkapiller M.W."/>
            <person name="Myers E.W."/>
            <person name="Venter J.C."/>
        </authorList>
    </citation>
    <scope>NUCLEOTIDE SEQUENCE</scope>
</reference>